<proteinExistence type="inferred from homology"/>
<dbReference type="InterPro" id="IPR003660">
    <property type="entry name" value="HAMP_dom"/>
</dbReference>
<keyword evidence="5" id="KW-0997">Cell inner membrane</keyword>
<dbReference type="PROSITE" id="PS50192">
    <property type="entry name" value="T_SNARE"/>
    <property type="match status" value="1"/>
</dbReference>
<feature type="transmembrane region" description="Helical" evidence="12">
    <location>
        <begin position="204"/>
        <end position="227"/>
    </location>
</feature>
<gene>
    <name evidence="16" type="ORF">HBH25_00030</name>
</gene>
<comment type="subcellular location">
    <subcellularLocation>
        <location evidence="1">Cell inner membrane</location>
        <topology evidence="1">Multi-pass membrane protein</topology>
    </subcellularLocation>
</comment>
<name>A0ABX0Y8H4_9PSED</name>
<keyword evidence="8 12" id="KW-0472">Membrane</keyword>
<dbReference type="EMBL" id="JAAVJI010000001">
    <property type="protein sequence ID" value="NJO99259.1"/>
    <property type="molecule type" value="Genomic_DNA"/>
</dbReference>
<dbReference type="CDD" id="cd06225">
    <property type="entry name" value="HAMP"/>
    <property type="match status" value="1"/>
</dbReference>
<dbReference type="InterPro" id="IPR004090">
    <property type="entry name" value="Chemotax_Me-accpt_rcpt"/>
</dbReference>
<dbReference type="InterPro" id="IPR000727">
    <property type="entry name" value="T_SNARE_dom"/>
</dbReference>
<keyword evidence="17" id="KW-1185">Reference proteome</keyword>
<keyword evidence="2" id="KW-1003">Cell membrane</keyword>
<reference evidence="16 17" key="1">
    <citation type="submission" date="2020-03" db="EMBL/GenBank/DDBJ databases">
        <authorList>
            <person name="Wang L."/>
            <person name="He N."/>
            <person name="Li Y."/>
            <person name="Fang Y."/>
            <person name="Zhang F."/>
        </authorList>
    </citation>
    <scope>NUCLEOTIDE SEQUENCE [LARGE SCALE GENOMIC DNA]</scope>
    <source>
        <strain evidence="17">hsmgli-8</strain>
    </source>
</reference>
<dbReference type="PRINTS" id="PR00260">
    <property type="entry name" value="CHEMTRNSDUCR"/>
</dbReference>
<dbReference type="SUPFAM" id="SSF58104">
    <property type="entry name" value="Methyl-accepting chemotaxis protein (MCP) signaling domain"/>
    <property type="match status" value="1"/>
</dbReference>
<sequence length="559" mass="59991">MRLSLKGKVLSVAILPVVLFALIISLCTLYILRQQAAQDVQDTRERYLVDARTSLQNYVAVALGTVKPIYDAAGASDDAARAQVIQMLSKVTYGKDGYFFGYDSKAVRLFKGNSPEGIGKSFIDAQDPNGVYVNRELVNVGKNGTHFVSYSSTLPGTQALVPKLAYTEYLPKWDMVIGTAVNLDGIDAQLAEVREAVHARTLDMLMTIVGIAVVLLLVIGAVGLVLARNILRPLTLMKQSLDDIAAGEGDLTRRLPVTSQDELGDLAGSFNRFAEKIHTLVRQIATMTHELTGLVSDVNDQAQRSERAMERQRQETDQVATAVNEMSGAAQEVARSAQGAAIAAQETDEEGRQAKRVVDGSVTQIHALLADIRLSGNSLDTLQTDVRSIVSVLGVIRSIAEQTNLLALNAAIEAARAGEAGRGFAVVADEVRALASRTQQSTQEIQGMIDRLEKGTHEAVDAMRRSSEAGEGTSLRANEAGRSLDAMGSLIATISNMNAQIATAAEEQTAVVEEINRSVHQIASAVDQVADETRHGAETSRKLEALGQGLGKLVAQFRT</sequence>
<evidence type="ECO:0000256" key="9">
    <source>
        <dbReference type="ARBA" id="ARBA00023224"/>
    </source>
</evidence>
<evidence type="ECO:0000256" key="5">
    <source>
        <dbReference type="ARBA" id="ARBA00022519"/>
    </source>
</evidence>
<evidence type="ECO:0000256" key="12">
    <source>
        <dbReference type="SAM" id="Phobius"/>
    </source>
</evidence>
<dbReference type="InterPro" id="IPR033480">
    <property type="entry name" value="sCache_2"/>
</dbReference>
<evidence type="ECO:0000256" key="8">
    <source>
        <dbReference type="ARBA" id="ARBA00023136"/>
    </source>
</evidence>
<evidence type="ECO:0000313" key="16">
    <source>
        <dbReference type="EMBL" id="NJO99259.1"/>
    </source>
</evidence>
<dbReference type="PANTHER" id="PTHR32089:SF119">
    <property type="entry name" value="METHYL-ACCEPTING CHEMOTAXIS PROTEIN CTPL"/>
    <property type="match status" value="1"/>
</dbReference>
<dbReference type="Pfam" id="PF17200">
    <property type="entry name" value="sCache_2"/>
    <property type="match status" value="1"/>
</dbReference>
<protein>
    <submittedName>
        <fullName evidence="16">HAMP domain-containing protein</fullName>
    </submittedName>
</protein>
<dbReference type="SMART" id="SM00304">
    <property type="entry name" value="HAMP"/>
    <property type="match status" value="1"/>
</dbReference>
<feature type="domain" description="T-SNARE coiled-coil homology" evidence="14">
    <location>
        <begin position="474"/>
        <end position="536"/>
    </location>
</feature>
<dbReference type="Gene3D" id="3.30.450.20">
    <property type="entry name" value="PAS domain"/>
    <property type="match status" value="1"/>
</dbReference>
<evidence type="ECO:0000259" key="15">
    <source>
        <dbReference type="PROSITE" id="PS50885"/>
    </source>
</evidence>
<keyword evidence="7 12" id="KW-1133">Transmembrane helix</keyword>
<dbReference type="CDD" id="cd11386">
    <property type="entry name" value="MCP_signal"/>
    <property type="match status" value="1"/>
</dbReference>
<dbReference type="SMART" id="SM01049">
    <property type="entry name" value="Cache_2"/>
    <property type="match status" value="1"/>
</dbReference>
<feature type="domain" description="HAMP" evidence="15">
    <location>
        <begin position="228"/>
        <end position="282"/>
    </location>
</feature>
<organism evidence="16 17">
    <name type="scientific">Pseudomonas quercus</name>
    <dbReference type="NCBI Taxonomy" id="2722792"/>
    <lineage>
        <taxon>Bacteria</taxon>
        <taxon>Pseudomonadati</taxon>
        <taxon>Pseudomonadota</taxon>
        <taxon>Gammaproteobacteria</taxon>
        <taxon>Pseudomonadales</taxon>
        <taxon>Pseudomonadaceae</taxon>
        <taxon>Pseudomonas</taxon>
    </lineage>
</organism>
<evidence type="ECO:0000259" key="13">
    <source>
        <dbReference type="PROSITE" id="PS50111"/>
    </source>
</evidence>
<feature type="transmembrane region" description="Helical" evidence="12">
    <location>
        <begin position="12"/>
        <end position="32"/>
    </location>
</feature>
<feature type="domain" description="Methyl-accepting transducer" evidence="13">
    <location>
        <begin position="287"/>
        <end position="523"/>
    </location>
</feature>
<keyword evidence="9 11" id="KW-0807">Transducer</keyword>
<dbReference type="PROSITE" id="PS50885">
    <property type="entry name" value="HAMP"/>
    <property type="match status" value="1"/>
</dbReference>
<evidence type="ECO:0000256" key="1">
    <source>
        <dbReference type="ARBA" id="ARBA00004429"/>
    </source>
</evidence>
<evidence type="ECO:0000313" key="17">
    <source>
        <dbReference type="Proteomes" id="UP000746535"/>
    </source>
</evidence>
<dbReference type="InterPro" id="IPR004089">
    <property type="entry name" value="MCPsignal_dom"/>
</dbReference>
<dbReference type="PANTHER" id="PTHR32089">
    <property type="entry name" value="METHYL-ACCEPTING CHEMOTAXIS PROTEIN MCPB"/>
    <property type="match status" value="1"/>
</dbReference>
<keyword evidence="4" id="KW-0145">Chemotaxis</keyword>
<keyword evidence="6 12" id="KW-0812">Transmembrane</keyword>
<evidence type="ECO:0000256" key="11">
    <source>
        <dbReference type="PROSITE-ProRule" id="PRU00284"/>
    </source>
</evidence>
<accession>A0ABX0Y8H4</accession>
<dbReference type="Proteomes" id="UP000746535">
    <property type="component" value="Unassembled WGS sequence"/>
</dbReference>
<dbReference type="PROSITE" id="PS50111">
    <property type="entry name" value="CHEMOTAXIS_TRANSDUC_2"/>
    <property type="match status" value="1"/>
</dbReference>
<evidence type="ECO:0000259" key="14">
    <source>
        <dbReference type="PROSITE" id="PS50192"/>
    </source>
</evidence>
<comment type="similarity">
    <text evidence="10">Belongs to the methyl-accepting chemotaxis (MCP) protein family.</text>
</comment>
<evidence type="ECO:0000256" key="3">
    <source>
        <dbReference type="ARBA" id="ARBA00022481"/>
    </source>
</evidence>
<comment type="caution">
    <text evidence="16">The sequence shown here is derived from an EMBL/GenBank/DDBJ whole genome shotgun (WGS) entry which is preliminary data.</text>
</comment>
<dbReference type="Pfam" id="PF00015">
    <property type="entry name" value="MCPsignal"/>
    <property type="match status" value="1"/>
</dbReference>
<keyword evidence="3" id="KW-0488">Methylation</keyword>
<evidence type="ECO:0000256" key="4">
    <source>
        <dbReference type="ARBA" id="ARBA00022500"/>
    </source>
</evidence>
<dbReference type="Pfam" id="PF00672">
    <property type="entry name" value="HAMP"/>
    <property type="match status" value="1"/>
</dbReference>
<dbReference type="SMART" id="SM00283">
    <property type="entry name" value="MA"/>
    <property type="match status" value="1"/>
</dbReference>
<evidence type="ECO:0000256" key="7">
    <source>
        <dbReference type="ARBA" id="ARBA00022989"/>
    </source>
</evidence>
<evidence type="ECO:0000256" key="6">
    <source>
        <dbReference type="ARBA" id="ARBA00022692"/>
    </source>
</evidence>
<dbReference type="Gene3D" id="1.10.287.950">
    <property type="entry name" value="Methyl-accepting chemotaxis protein"/>
    <property type="match status" value="1"/>
</dbReference>
<evidence type="ECO:0000256" key="2">
    <source>
        <dbReference type="ARBA" id="ARBA00022475"/>
    </source>
</evidence>
<evidence type="ECO:0000256" key="10">
    <source>
        <dbReference type="ARBA" id="ARBA00029447"/>
    </source>
</evidence>